<evidence type="ECO:0000256" key="1">
    <source>
        <dbReference type="SAM" id="MobiDB-lite"/>
    </source>
</evidence>
<evidence type="ECO:0000313" key="2">
    <source>
        <dbReference type="EMBL" id="EJK49556.1"/>
    </source>
</evidence>
<organism evidence="2 3">
    <name type="scientific">Thalassiosira oceanica</name>
    <name type="common">Marine diatom</name>
    <dbReference type="NCBI Taxonomy" id="159749"/>
    <lineage>
        <taxon>Eukaryota</taxon>
        <taxon>Sar</taxon>
        <taxon>Stramenopiles</taxon>
        <taxon>Ochrophyta</taxon>
        <taxon>Bacillariophyta</taxon>
        <taxon>Coscinodiscophyceae</taxon>
        <taxon>Thalassiosirophycidae</taxon>
        <taxon>Thalassiosirales</taxon>
        <taxon>Thalassiosiraceae</taxon>
        <taxon>Thalassiosira</taxon>
    </lineage>
</organism>
<feature type="compositionally biased region" description="Basic and acidic residues" evidence="1">
    <location>
        <begin position="160"/>
        <end position="174"/>
    </location>
</feature>
<feature type="compositionally biased region" description="Polar residues" evidence="1">
    <location>
        <begin position="176"/>
        <end position="189"/>
    </location>
</feature>
<sequence>MYSFGERRRSQIRWWSISCDSQERTEGRWTLQAPWTVASQTWTKTAASQRSVQNVASQRDTKTVASQRDAMTVQSEKRKECSQSELGEVCSQPVKCKDCSQSEKCEDCSQSGRYEDCSQSKLSRSWDKTGASQRDAKTVARRGAKTVASKSFKVGRRLQPVRESEHRSQSERQQKRQNNTNSGRESSASQEDDDDHKGSMVQMGKRCSNSFMPAIADEDKPIFGAKEEIKNGLLLCTEFTTCSPENSNDDDDPISLKKLKKLKGA</sequence>
<comment type="caution">
    <text evidence="2">The sequence shown here is derived from an EMBL/GenBank/DDBJ whole genome shotgun (WGS) entry which is preliminary data.</text>
</comment>
<feature type="region of interest" description="Disordered" evidence="1">
    <location>
        <begin position="242"/>
        <end position="265"/>
    </location>
</feature>
<proteinExistence type="predicted"/>
<feature type="compositionally biased region" description="Polar residues" evidence="1">
    <location>
        <begin position="46"/>
        <end position="66"/>
    </location>
</feature>
<accession>K0RKZ8</accession>
<name>K0RKZ8_THAOC</name>
<protein>
    <submittedName>
        <fullName evidence="2">Uncharacterized protein</fullName>
    </submittedName>
</protein>
<keyword evidence="3" id="KW-1185">Reference proteome</keyword>
<feature type="region of interest" description="Disordered" evidence="1">
    <location>
        <begin position="119"/>
        <end position="202"/>
    </location>
</feature>
<gene>
    <name evidence="2" type="ORF">THAOC_31556</name>
</gene>
<feature type="region of interest" description="Disordered" evidence="1">
    <location>
        <begin position="46"/>
        <end position="74"/>
    </location>
</feature>
<dbReference type="AlphaFoldDB" id="K0RKZ8"/>
<evidence type="ECO:0000313" key="3">
    <source>
        <dbReference type="Proteomes" id="UP000266841"/>
    </source>
</evidence>
<reference evidence="2 3" key="1">
    <citation type="journal article" date="2012" name="Genome Biol.">
        <title>Genome and low-iron response of an oceanic diatom adapted to chronic iron limitation.</title>
        <authorList>
            <person name="Lommer M."/>
            <person name="Specht M."/>
            <person name="Roy A.S."/>
            <person name="Kraemer L."/>
            <person name="Andreson R."/>
            <person name="Gutowska M.A."/>
            <person name="Wolf J."/>
            <person name="Bergner S.V."/>
            <person name="Schilhabel M.B."/>
            <person name="Klostermeier U.C."/>
            <person name="Beiko R.G."/>
            <person name="Rosenstiel P."/>
            <person name="Hippler M."/>
            <person name="Laroche J."/>
        </authorList>
    </citation>
    <scope>NUCLEOTIDE SEQUENCE [LARGE SCALE GENOMIC DNA]</scope>
    <source>
        <strain evidence="2 3">CCMP1005</strain>
    </source>
</reference>
<dbReference type="Proteomes" id="UP000266841">
    <property type="component" value="Unassembled WGS sequence"/>
</dbReference>
<dbReference type="EMBL" id="AGNL01044662">
    <property type="protein sequence ID" value="EJK49556.1"/>
    <property type="molecule type" value="Genomic_DNA"/>
</dbReference>